<organism evidence="1 2">
    <name type="scientific">Plasmopara halstedii</name>
    <name type="common">Downy mildew of sunflower</name>
    <dbReference type="NCBI Taxonomy" id="4781"/>
    <lineage>
        <taxon>Eukaryota</taxon>
        <taxon>Sar</taxon>
        <taxon>Stramenopiles</taxon>
        <taxon>Oomycota</taxon>
        <taxon>Peronosporomycetes</taxon>
        <taxon>Peronosporales</taxon>
        <taxon>Peronosporaceae</taxon>
        <taxon>Plasmopara</taxon>
    </lineage>
</organism>
<evidence type="ECO:0000313" key="2">
    <source>
        <dbReference type="Proteomes" id="UP000054928"/>
    </source>
</evidence>
<dbReference type="InterPro" id="IPR011009">
    <property type="entry name" value="Kinase-like_dom_sf"/>
</dbReference>
<dbReference type="STRING" id="4781.A0A0N7L6K9"/>
<dbReference type="EMBL" id="CCYD01001204">
    <property type="protein sequence ID" value="CEG44563.1"/>
    <property type="molecule type" value="Genomic_DNA"/>
</dbReference>
<dbReference type="GeneID" id="36395969"/>
<dbReference type="OrthoDB" id="95371at2759"/>
<sequence length="508" mass="57662">MNDDILGKARTLDLYLAKKGDAWLTENEVEDVSEIGGLRIGSFKFLDDPKAKFQHVGLSNEQVVGEGFETEIAEENGPVNVLVSDRCARPRKRVKVLPVVLRFPSWFSKRHVWSSFLAKETANDSRIICDRFARHDNIKPLTLVNPIFNDFVGGCQGKIETTAQDVMFAENVAKAMQQHYSVTADRAMKLRELLQSYLGIAIRCKESQDGGSIYSTKRGLLCMQLQVKVERENGDTAIQNIGNYIYQQEFKRYSEEYEIPAFLVELEGPWLGVSAMLNVNGSIVHEHLSPQLPLSAPNHFRQTVLLCLASLKRAVLALVDFYEQDKLSKIPYFCLPFGCAPRSVQISRKTYRDCRGNVIKFVEGRYGENVHRFCAARGNAPPLLSCEPVSPNGIWWRIVIEEWALSEIDSAIDIDDARSQLKSLLDEMRANNFVHGNLRPENVYLYGSRQKITLVDFDWAGVAGVDVYPYEMNPRTIWRVSTTDWPVGARGGAKLNPDHDLEWFNRMF</sequence>
<accession>A0A0N7L6K9</accession>
<dbReference type="SUPFAM" id="SSF56112">
    <property type="entry name" value="Protein kinase-like (PK-like)"/>
    <property type="match status" value="1"/>
</dbReference>
<evidence type="ECO:0000313" key="1">
    <source>
        <dbReference type="EMBL" id="CEG44563.1"/>
    </source>
</evidence>
<dbReference type="Proteomes" id="UP000054928">
    <property type="component" value="Unassembled WGS sequence"/>
</dbReference>
<dbReference type="RefSeq" id="XP_024580932.1">
    <property type="nucleotide sequence ID" value="XM_024730678.1"/>
</dbReference>
<dbReference type="AlphaFoldDB" id="A0A0N7L6K9"/>
<reference evidence="2" key="1">
    <citation type="submission" date="2014-09" db="EMBL/GenBank/DDBJ databases">
        <authorList>
            <person name="Sharma Rahul"/>
            <person name="Thines Marco"/>
        </authorList>
    </citation>
    <scope>NUCLEOTIDE SEQUENCE [LARGE SCALE GENOMIC DNA]</scope>
</reference>
<dbReference type="OMA" id="RDANIMV"/>
<name>A0A0N7L6K9_PLAHL</name>
<proteinExistence type="predicted"/>
<protein>
    <submittedName>
        <fullName evidence="1">CRN-like protein</fullName>
    </submittedName>
</protein>
<keyword evidence="2" id="KW-1185">Reference proteome</keyword>